<dbReference type="PANTHER" id="PTHR42736:SF1">
    <property type="entry name" value="PROTEIN-GLUTAMINE GAMMA-GLUTAMYLTRANSFERASE"/>
    <property type="match status" value="1"/>
</dbReference>
<evidence type="ECO:0000313" key="4">
    <source>
        <dbReference type="EMBL" id="MDQ4214362.1"/>
    </source>
</evidence>
<dbReference type="Proteomes" id="UP001230289">
    <property type="component" value="Unassembled WGS sequence"/>
</dbReference>
<feature type="transmembrane region" description="Helical" evidence="2">
    <location>
        <begin position="75"/>
        <end position="96"/>
    </location>
</feature>
<dbReference type="Pfam" id="PF11992">
    <property type="entry name" value="TgpA_N"/>
    <property type="match status" value="1"/>
</dbReference>
<keyword evidence="2" id="KW-1133">Transmembrane helix</keyword>
<feature type="domain" description="Transglutaminase-like" evidence="3">
    <location>
        <begin position="477"/>
        <end position="552"/>
    </location>
</feature>
<evidence type="ECO:0000256" key="1">
    <source>
        <dbReference type="SAM" id="MobiDB-lite"/>
    </source>
</evidence>
<evidence type="ECO:0000256" key="2">
    <source>
        <dbReference type="SAM" id="Phobius"/>
    </source>
</evidence>
<proteinExistence type="predicted"/>
<dbReference type="InterPro" id="IPR052901">
    <property type="entry name" value="Bact_TGase-like"/>
</dbReference>
<keyword evidence="2" id="KW-0472">Membrane</keyword>
<feature type="transmembrane region" description="Helical" evidence="2">
    <location>
        <begin position="615"/>
        <end position="632"/>
    </location>
</feature>
<protein>
    <submittedName>
        <fullName evidence="4">DUF3488 and transglutaminase-like domain-containing protein</fullName>
    </submittedName>
</protein>
<sequence>MSASEPDTKARPESRAPAGPVTAAVLSALGLFVAVWPVSGVLRPGSWSAGAASVGGAVILAGLVVRLLTRRSPAWLAAPAVPVAQILAGAVALTVFTSRTVGSFRFVPTPGVFRTVGALLGQAAEEIRRGTAPLTATSALAVGAAVAAGILAVLIDLVLVTLRTALPAGLLPAVVGAIPGIVVHSEVNPVWFIVAAVVILAFLHVRFAPPGSAHRRAPVAARTRTTTTVTVGAFSLVAALTLAPVLPLSAAGIDTQSGGTTTLNASLALGQDLRRPQATTALTLISQDGSVPYLRIATLSDFDGVDWLPDRPVTVPLTKGFGAVTTSGGVEQRSTRTTIRTTGISGSLLPVPYQATGVRGMTGLWTAAPDNRTLVAANADAADQNYTVDTTVVAPTLDQIRASTASGSGAPEALRLLPKNLPPIIAEDAKSVTGDSPTDYDRLIALQTWFRAGFRYSLKTPVAGGFDGTNADAVATFLTVREGYCVHFAGAFALMARSLGMPTRIVVGYLPGSATDRRSDGHVVYVVSSDQLHAWPEVFFQGIGWVPFEPTATRGVPTAFENTTTSDNGTGTAPAGGATPAPTSSSRVKDPSNIDIPNAGAAGAATTGPMDPRPVLWTILAAVVVLLVPAIVRRVQRAVRMSRAGRGDAIAAWTELRATLQDLGLPAPESESPRRRGVRLVRERGVDAEAVAALVGAVERSSYAPPGEPVAGDLRRPLAGIRAELRRGMPARNRIGAVLAPRSLLGARLAATTTA</sequence>
<organism evidence="4 5">
    <name type="scientific">Microbacterium capsulatum</name>
    <dbReference type="NCBI Taxonomy" id="3041921"/>
    <lineage>
        <taxon>Bacteria</taxon>
        <taxon>Bacillati</taxon>
        <taxon>Actinomycetota</taxon>
        <taxon>Actinomycetes</taxon>
        <taxon>Micrococcales</taxon>
        <taxon>Microbacteriaceae</taxon>
        <taxon>Microbacterium</taxon>
    </lineage>
</organism>
<dbReference type="InterPro" id="IPR002931">
    <property type="entry name" value="Transglutaminase-like"/>
</dbReference>
<keyword evidence="5" id="KW-1185">Reference proteome</keyword>
<feature type="transmembrane region" description="Helical" evidence="2">
    <location>
        <begin position="190"/>
        <end position="208"/>
    </location>
</feature>
<dbReference type="Pfam" id="PF01841">
    <property type="entry name" value="Transglut_core"/>
    <property type="match status" value="1"/>
</dbReference>
<dbReference type="InterPro" id="IPR038765">
    <property type="entry name" value="Papain-like_cys_pep_sf"/>
</dbReference>
<dbReference type="Gene3D" id="3.10.620.30">
    <property type="match status" value="1"/>
</dbReference>
<accession>A0ABU0XGW2</accession>
<gene>
    <name evidence="4" type="ORF">RBR11_10590</name>
</gene>
<evidence type="ECO:0000313" key="5">
    <source>
        <dbReference type="Proteomes" id="UP001230289"/>
    </source>
</evidence>
<feature type="transmembrane region" description="Helical" evidence="2">
    <location>
        <begin position="139"/>
        <end position="159"/>
    </location>
</feature>
<feature type="region of interest" description="Disordered" evidence="1">
    <location>
        <begin position="560"/>
        <end position="591"/>
    </location>
</feature>
<feature type="transmembrane region" description="Helical" evidence="2">
    <location>
        <begin position="229"/>
        <end position="250"/>
    </location>
</feature>
<feature type="transmembrane region" description="Helical" evidence="2">
    <location>
        <begin position="21"/>
        <end position="39"/>
    </location>
</feature>
<dbReference type="RefSeq" id="WP_308489295.1">
    <property type="nucleotide sequence ID" value="NZ_JAVFCB010000005.1"/>
</dbReference>
<reference evidence="4 5" key="1">
    <citation type="submission" date="2023-08" db="EMBL/GenBank/DDBJ databases">
        <title>Microbacterium sp. nov., isolated from a waste landfill.</title>
        <authorList>
            <person name="Wen W."/>
        </authorList>
    </citation>
    <scope>NUCLEOTIDE SEQUENCE [LARGE SCALE GENOMIC DNA]</scope>
    <source>
        <strain evidence="4 5">ASV81</strain>
    </source>
</reference>
<comment type="caution">
    <text evidence="4">The sequence shown here is derived from an EMBL/GenBank/DDBJ whole genome shotgun (WGS) entry which is preliminary data.</text>
</comment>
<name>A0ABU0XGW2_9MICO</name>
<dbReference type="SUPFAM" id="SSF54001">
    <property type="entry name" value="Cysteine proteinases"/>
    <property type="match status" value="1"/>
</dbReference>
<dbReference type="SMART" id="SM00460">
    <property type="entry name" value="TGc"/>
    <property type="match status" value="1"/>
</dbReference>
<feature type="compositionally biased region" description="Low complexity" evidence="1">
    <location>
        <begin position="569"/>
        <end position="586"/>
    </location>
</feature>
<dbReference type="EMBL" id="JAVFCB010000005">
    <property type="protein sequence ID" value="MDQ4214362.1"/>
    <property type="molecule type" value="Genomic_DNA"/>
</dbReference>
<dbReference type="PANTHER" id="PTHR42736">
    <property type="entry name" value="PROTEIN-GLUTAMINE GAMMA-GLUTAMYLTRANSFERASE"/>
    <property type="match status" value="1"/>
</dbReference>
<keyword evidence="2" id="KW-0812">Transmembrane</keyword>
<evidence type="ECO:0000259" key="3">
    <source>
        <dbReference type="SMART" id="SM00460"/>
    </source>
</evidence>
<dbReference type="InterPro" id="IPR021878">
    <property type="entry name" value="TgpA_N"/>
</dbReference>
<feature type="transmembrane region" description="Helical" evidence="2">
    <location>
        <begin position="45"/>
        <end position="68"/>
    </location>
</feature>